<evidence type="ECO:0000313" key="5">
    <source>
        <dbReference type="Proteomes" id="UP000784435"/>
    </source>
</evidence>
<organism evidence="4 5">
    <name type="scientific">Brevibacterium senegalense</name>
    <dbReference type="NCBI Taxonomy" id="1033736"/>
    <lineage>
        <taxon>Bacteria</taxon>
        <taxon>Bacillati</taxon>
        <taxon>Actinomycetota</taxon>
        <taxon>Actinomycetes</taxon>
        <taxon>Micrococcales</taxon>
        <taxon>Brevibacteriaceae</taxon>
        <taxon>Brevibacterium</taxon>
    </lineage>
</organism>
<dbReference type="InterPro" id="IPR025403">
    <property type="entry name" value="TgpA-like_C"/>
</dbReference>
<accession>A0A921MEL3</accession>
<feature type="transmembrane region" description="Helical" evidence="2">
    <location>
        <begin position="62"/>
        <end position="82"/>
    </location>
</feature>
<feature type="domain" description="Protein-glutamine gamma-glutamyltransferase-like C-terminal" evidence="3">
    <location>
        <begin position="137"/>
        <end position="198"/>
    </location>
</feature>
<keyword evidence="2" id="KW-0472">Membrane</keyword>
<evidence type="ECO:0000259" key="3">
    <source>
        <dbReference type="Pfam" id="PF13559"/>
    </source>
</evidence>
<evidence type="ECO:0000313" key="4">
    <source>
        <dbReference type="EMBL" id="HJG80640.1"/>
    </source>
</evidence>
<protein>
    <submittedName>
        <fullName evidence="4">DUF4129 domain-containing protein</fullName>
    </submittedName>
</protein>
<feature type="compositionally biased region" description="Basic and acidic residues" evidence="1">
    <location>
        <begin position="12"/>
        <end position="22"/>
    </location>
</feature>
<dbReference type="Proteomes" id="UP000784435">
    <property type="component" value="Unassembled WGS sequence"/>
</dbReference>
<evidence type="ECO:0000256" key="2">
    <source>
        <dbReference type="SAM" id="Phobius"/>
    </source>
</evidence>
<evidence type="ECO:0000256" key="1">
    <source>
        <dbReference type="SAM" id="MobiDB-lite"/>
    </source>
</evidence>
<feature type="region of interest" description="Disordered" evidence="1">
    <location>
        <begin position="1"/>
        <end position="22"/>
    </location>
</feature>
<dbReference type="AlphaFoldDB" id="A0A921MEL3"/>
<reference evidence="4" key="2">
    <citation type="submission" date="2021-09" db="EMBL/GenBank/DDBJ databases">
        <authorList>
            <person name="Gilroy R."/>
        </authorList>
    </citation>
    <scope>NUCLEOTIDE SEQUENCE</scope>
    <source>
        <strain evidence="4">ChiGjej5B5-7349</strain>
    </source>
</reference>
<gene>
    <name evidence="4" type="ORF">K8V08_09545</name>
</gene>
<dbReference type="Pfam" id="PF13559">
    <property type="entry name" value="DUF4129"/>
    <property type="match status" value="1"/>
</dbReference>
<sequence length="212" mass="22739">MSSAVDLAAQPSRDEGQQWARDELSDPVYQDADLTLFERIGRAITDFFDDLGRSVSSIDSPILFAALLVVILAAAGLIIWWARRGAGVRLEPTAPRTAVFRSELDPQKLRDAAHAAAEAGDWRLAVQELVRAVFADQAHAQRITIDRASTAQELATASAQALPASADAFTALASLFDEVSFSGATVEREDWESCRALDDRIAGRARTAGGGA</sequence>
<keyword evidence="2" id="KW-0812">Transmembrane</keyword>
<keyword evidence="2" id="KW-1133">Transmembrane helix</keyword>
<name>A0A921MEL3_9MICO</name>
<comment type="caution">
    <text evidence="4">The sequence shown here is derived from an EMBL/GenBank/DDBJ whole genome shotgun (WGS) entry which is preliminary data.</text>
</comment>
<proteinExistence type="predicted"/>
<reference evidence="4" key="1">
    <citation type="journal article" date="2021" name="PeerJ">
        <title>Extensive microbial diversity within the chicken gut microbiome revealed by metagenomics and culture.</title>
        <authorList>
            <person name="Gilroy R."/>
            <person name="Ravi A."/>
            <person name="Getino M."/>
            <person name="Pursley I."/>
            <person name="Horton D.L."/>
            <person name="Alikhan N.F."/>
            <person name="Baker D."/>
            <person name="Gharbi K."/>
            <person name="Hall N."/>
            <person name="Watson M."/>
            <person name="Adriaenssens E.M."/>
            <person name="Foster-Nyarko E."/>
            <person name="Jarju S."/>
            <person name="Secka A."/>
            <person name="Antonio M."/>
            <person name="Oren A."/>
            <person name="Chaudhuri R.R."/>
            <person name="La Ragione R."/>
            <person name="Hildebrand F."/>
            <person name="Pallen M.J."/>
        </authorList>
    </citation>
    <scope>NUCLEOTIDE SEQUENCE</scope>
    <source>
        <strain evidence="4">ChiGjej5B5-7349</strain>
    </source>
</reference>
<dbReference type="EMBL" id="DYUK01000205">
    <property type="protein sequence ID" value="HJG80640.1"/>
    <property type="molecule type" value="Genomic_DNA"/>
</dbReference>